<accession>C4J2I0</accession>
<feature type="region of interest" description="Disordered" evidence="1">
    <location>
        <begin position="1"/>
        <end position="40"/>
    </location>
</feature>
<sequence length="127" mass="13966">MKASKEKRLVLDGVPPASSSSESESESVASGSSNRTRTRRLGWTGAGSCCVRDFKRAAEGLRPNSDIFLALGFFARAFLRRTCCWFNGDISLLSLPTGRTPKLVAKIAKNYGGKLLKKNKKLWVQKK</sequence>
<feature type="compositionally biased region" description="Low complexity" evidence="1">
    <location>
        <begin position="13"/>
        <end position="33"/>
    </location>
</feature>
<name>C4J2I0_MAIZE</name>
<protein>
    <submittedName>
        <fullName evidence="2">Uncharacterized protein</fullName>
    </submittedName>
</protein>
<reference evidence="2" key="1">
    <citation type="journal article" date="2009" name="PLoS Genet.">
        <title>Sequencing, mapping, and analysis of 27,455 maize full-length cDNAs.</title>
        <authorList>
            <person name="Soderlund C."/>
            <person name="Descour A."/>
            <person name="Kudrna D."/>
            <person name="Bomhoff M."/>
            <person name="Boyd L."/>
            <person name="Currie J."/>
            <person name="Angelova A."/>
            <person name="Collura K."/>
            <person name="Wissotski M."/>
            <person name="Ashley E."/>
            <person name="Morrow D."/>
            <person name="Fernandes J."/>
            <person name="Walbot V."/>
            <person name="Yu Y."/>
        </authorList>
    </citation>
    <scope>NUCLEOTIDE SEQUENCE</scope>
    <source>
        <strain evidence="2">B73</strain>
    </source>
</reference>
<organism evidence="2">
    <name type="scientific">Zea mays</name>
    <name type="common">Maize</name>
    <dbReference type="NCBI Taxonomy" id="4577"/>
    <lineage>
        <taxon>Eukaryota</taxon>
        <taxon>Viridiplantae</taxon>
        <taxon>Streptophyta</taxon>
        <taxon>Embryophyta</taxon>
        <taxon>Tracheophyta</taxon>
        <taxon>Spermatophyta</taxon>
        <taxon>Magnoliopsida</taxon>
        <taxon>Liliopsida</taxon>
        <taxon>Poales</taxon>
        <taxon>Poaceae</taxon>
        <taxon>PACMAD clade</taxon>
        <taxon>Panicoideae</taxon>
        <taxon>Andropogonodae</taxon>
        <taxon>Andropogoneae</taxon>
        <taxon>Tripsacinae</taxon>
        <taxon>Zea</taxon>
    </lineage>
</organism>
<dbReference type="AlphaFoldDB" id="C4J2I0"/>
<reference evidence="2" key="2">
    <citation type="submission" date="2012-06" db="EMBL/GenBank/DDBJ databases">
        <authorList>
            <person name="Yu Y."/>
            <person name="Currie J."/>
            <person name="Lomeli R."/>
            <person name="Angelova A."/>
            <person name="Collura K."/>
            <person name="Wissotski M."/>
            <person name="Campos D."/>
            <person name="Kudrna D."/>
            <person name="Golser W."/>
            <person name="Ashely E."/>
            <person name="Descour A."/>
            <person name="Fernandes J."/>
            <person name="Soderlund C."/>
            <person name="Walbot V."/>
        </authorList>
    </citation>
    <scope>NUCLEOTIDE SEQUENCE</scope>
    <source>
        <strain evidence="2">B73</strain>
    </source>
</reference>
<dbReference type="EMBL" id="BT086482">
    <property type="protein sequence ID" value="ACR36835.1"/>
    <property type="molecule type" value="mRNA"/>
</dbReference>
<evidence type="ECO:0000313" key="2">
    <source>
        <dbReference type="EMBL" id="ACR35380.1"/>
    </source>
</evidence>
<dbReference type="EMBL" id="BT085027">
    <property type="protein sequence ID" value="ACR35380.1"/>
    <property type="molecule type" value="mRNA"/>
</dbReference>
<evidence type="ECO:0000256" key="1">
    <source>
        <dbReference type="SAM" id="MobiDB-lite"/>
    </source>
</evidence>
<proteinExistence type="evidence at transcript level"/>
<feature type="compositionally biased region" description="Basic and acidic residues" evidence="1">
    <location>
        <begin position="1"/>
        <end position="10"/>
    </location>
</feature>